<accession>A0A323UCC5</accession>
<dbReference type="SUPFAM" id="SSF48452">
    <property type="entry name" value="TPR-like"/>
    <property type="match status" value="1"/>
</dbReference>
<evidence type="ECO:0000313" key="1">
    <source>
        <dbReference type="EMBL" id="PZA10532.1"/>
    </source>
</evidence>
<gene>
    <name evidence="1" type="ORF">DNX69_14305</name>
</gene>
<dbReference type="RefSeq" id="WP_110786632.1">
    <property type="nucleotide sequence ID" value="NZ_QKQS01000023.1"/>
</dbReference>
<dbReference type="InterPro" id="IPR011990">
    <property type="entry name" value="TPR-like_helical_dom_sf"/>
</dbReference>
<dbReference type="InterPro" id="IPR036388">
    <property type="entry name" value="WH-like_DNA-bd_sf"/>
</dbReference>
<dbReference type="Proteomes" id="UP000248134">
    <property type="component" value="Unassembled WGS sequence"/>
</dbReference>
<organism evidence="1 2">
    <name type="scientific">Rhodopseudomonas palustris</name>
    <dbReference type="NCBI Taxonomy" id="1076"/>
    <lineage>
        <taxon>Bacteria</taxon>
        <taxon>Pseudomonadati</taxon>
        <taxon>Pseudomonadota</taxon>
        <taxon>Alphaproteobacteria</taxon>
        <taxon>Hyphomicrobiales</taxon>
        <taxon>Nitrobacteraceae</taxon>
        <taxon>Rhodopseudomonas</taxon>
    </lineage>
</organism>
<dbReference type="AlphaFoldDB" id="A0A323UCC5"/>
<reference evidence="1 2" key="1">
    <citation type="submission" date="2018-06" db="EMBL/GenBank/DDBJ databases">
        <title>Draft Whole-Genome Sequence of the purple photosynthetic bacterium Rhodospeudomonas palustris XCP.</title>
        <authorList>
            <person name="Rayyan A."/>
            <person name="Meyer T.E."/>
            <person name="Kyndt J.A."/>
        </authorList>
    </citation>
    <scope>NUCLEOTIDE SEQUENCE [LARGE SCALE GENOMIC DNA]</scope>
    <source>
        <strain evidence="1 2">XCP</strain>
    </source>
</reference>
<dbReference type="InterPro" id="IPR016032">
    <property type="entry name" value="Sig_transdc_resp-reg_C-effctor"/>
</dbReference>
<dbReference type="PANTHER" id="PTHR35807">
    <property type="entry name" value="TRANSCRIPTIONAL REGULATOR REDD-RELATED"/>
    <property type="match status" value="1"/>
</dbReference>
<dbReference type="Gene3D" id="3.40.50.10070">
    <property type="entry name" value="TolB, N-terminal domain"/>
    <property type="match status" value="1"/>
</dbReference>
<comment type="caution">
    <text evidence="1">The sequence shown here is derived from an EMBL/GenBank/DDBJ whole genome shotgun (WGS) entry which is preliminary data.</text>
</comment>
<dbReference type="Gene3D" id="1.25.40.10">
    <property type="entry name" value="Tetratricopeptide repeat domain"/>
    <property type="match status" value="2"/>
</dbReference>
<sequence>MTAANSERYTLRLLGPFELTAPGGARVEITSKKGIAVLAMLALSRDGARSRGWLQDRLWGSRRKAEAAGSLRRELSNLRKLLNSDAVELLLSDRDRVRLRTELIDIDLFVARPGRAAGEFLEGLDIPSERGFGEWLREQRDALVPPANDVVLSAAAGGTLPSHIVDVSLPPLGFAGRPAIAVLPFANATDDETLDYVAEGIGEELIVGLSRIRWLPVISRNSSFSFTESDDRKLIGQRLGAQYLVEGRLYRAYDSYGVSASLAEAITGYSLWSRRFTLQSPAARAELEQFVNELVAQLESRIEHAEQIRIRGKRQDHLGVSDLIWRGRWHLNRLTRADSEMAQKLFAEALALDPDSPEALIQATAALAWSIWAGRQPQEQILRMRKLAQQAMLADPDDGRSFMLAGIAEMWLRHPVEAKNLLEQAISLTPSLALAHAQLGGCFNLAGQPEQAIVQLKTALRLSSNDPNIFYSLGELGLAYTMLGQWPEAIEHATLALARRPAYWYAHVLKINALARIGQLDAARIACDELLAAKPSFSKRFLDWLPFVDRTWVDHFVQGLKMVPGRPPDWPERDSPEIAARYQSS</sequence>
<dbReference type="EMBL" id="QKQS01000023">
    <property type="protein sequence ID" value="PZA10532.1"/>
    <property type="molecule type" value="Genomic_DNA"/>
</dbReference>
<name>A0A323UCC5_RHOPL</name>
<dbReference type="GO" id="GO:0003677">
    <property type="term" value="F:DNA binding"/>
    <property type="evidence" value="ECO:0007669"/>
    <property type="project" value="InterPro"/>
</dbReference>
<dbReference type="SMART" id="SM00028">
    <property type="entry name" value="TPR"/>
    <property type="match status" value="4"/>
</dbReference>
<dbReference type="GO" id="GO:0006355">
    <property type="term" value="P:regulation of DNA-templated transcription"/>
    <property type="evidence" value="ECO:0007669"/>
    <property type="project" value="InterPro"/>
</dbReference>
<evidence type="ECO:0000313" key="2">
    <source>
        <dbReference type="Proteomes" id="UP000248134"/>
    </source>
</evidence>
<proteinExistence type="predicted"/>
<protein>
    <submittedName>
        <fullName evidence="1">Uncharacterized protein</fullName>
    </submittedName>
</protein>
<dbReference type="Gene3D" id="1.10.10.10">
    <property type="entry name" value="Winged helix-like DNA-binding domain superfamily/Winged helix DNA-binding domain"/>
    <property type="match status" value="1"/>
</dbReference>
<dbReference type="InterPro" id="IPR051677">
    <property type="entry name" value="AfsR-DnrI-RedD_regulator"/>
</dbReference>
<dbReference type="OrthoDB" id="9807521at2"/>
<dbReference type="SUPFAM" id="SSF46894">
    <property type="entry name" value="C-terminal effector domain of the bipartite response regulators"/>
    <property type="match status" value="1"/>
</dbReference>
<dbReference type="PANTHER" id="PTHR35807:SF1">
    <property type="entry name" value="TRANSCRIPTIONAL REGULATOR REDD"/>
    <property type="match status" value="1"/>
</dbReference>
<dbReference type="InterPro" id="IPR019734">
    <property type="entry name" value="TPR_rpt"/>
</dbReference>